<dbReference type="AlphaFoldDB" id="X1JDM9"/>
<dbReference type="EMBL" id="BARU01043275">
    <property type="protein sequence ID" value="GAH79615.1"/>
    <property type="molecule type" value="Genomic_DNA"/>
</dbReference>
<gene>
    <name evidence="2" type="ORF">S03H2_66305</name>
</gene>
<protein>
    <submittedName>
        <fullName evidence="2">Uncharacterized protein</fullName>
    </submittedName>
</protein>
<evidence type="ECO:0000313" key="2">
    <source>
        <dbReference type="EMBL" id="GAH79615.1"/>
    </source>
</evidence>
<proteinExistence type="predicted"/>
<feature type="non-terminal residue" evidence="2">
    <location>
        <position position="69"/>
    </location>
</feature>
<evidence type="ECO:0000256" key="1">
    <source>
        <dbReference type="SAM" id="MobiDB-lite"/>
    </source>
</evidence>
<feature type="region of interest" description="Disordered" evidence="1">
    <location>
        <begin position="1"/>
        <end position="46"/>
    </location>
</feature>
<accession>X1JDM9</accession>
<comment type="caution">
    <text evidence="2">The sequence shown here is derived from an EMBL/GenBank/DDBJ whole genome shotgun (WGS) entry which is preliminary data.</text>
</comment>
<organism evidence="2">
    <name type="scientific">marine sediment metagenome</name>
    <dbReference type="NCBI Taxonomy" id="412755"/>
    <lineage>
        <taxon>unclassified sequences</taxon>
        <taxon>metagenomes</taxon>
        <taxon>ecological metagenomes</taxon>
    </lineage>
</organism>
<name>X1JDM9_9ZZZZ</name>
<sequence>MPNSTKPRVPAARITTNNALRAQKLRSRVKQDPRLPVGAPGSRPSQLVTHSLSAAWGMLWRVTGRAAPH</sequence>
<reference evidence="2" key="1">
    <citation type="journal article" date="2014" name="Front. Microbiol.">
        <title>High frequency of phylogenetically diverse reductive dehalogenase-homologous genes in deep subseafloor sedimentary metagenomes.</title>
        <authorList>
            <person name="Kawai M."/>
            <person name="Futagami T."/>
            <person name="Toyoda A."/>
            <person name="Takaki Y."/>
            <person name="Nishi S."/>
            <person name="Hori S."/>
            <person name="Arai W."/>
            <person name="Tsubouchi T."/>
            <person name="Morono Y."/>
            <person name="Uchiyama I."/>
            <person name="Ito T."/>
            <person name="Fujiyama A."/>
            <person name="Inagaki F."/>
            <person name="Takami H."/>
        </authorList>
    </citation>
    <scope>NUCLEOTIDE SEQUENCE</scope>
    <source>
        <strain evidence="2">Expedition CK06-06</strain>
    </source>
</reference>